<comment type="caution">
    <text evidence="2">The sequence shown here is derived from an EMBL/GenBank/DDBJ whole genome shotgun (WGS) entry which is preliminary data.</text>
</comment>
<dbReference type="EMBL" id="QSFD01000021">
    <property type="protein sequence ID" value="RHA16664.1"/>
    <property type="molecule type" value="Genomic_DNA"/>
</dbReference>
<dbReference type="PANTHER" id="PTHR45661">
    <property type="entry name" value="SURFACE ANTIGEN"/>
    <property type="match status" value="1"/>
</dbReference>
<dbReference type="Pfam" id="PF13306">
    <property type="entry name" value="LRR_5"/>
    <property type="match status" value="1"/>
</dbReference>
<gene>
    <name evidence="2" type="ORF">DW944_11485</name>
</gene>
<dbReference type="InterPro" id="IPR032675">
    <property type="entry name" value="LRR_dom_sf"/>
</dbReference>
<dbReference type="SUPFAM" id="SSF52058">
    <property type="entry name" value="L domain-like"/>
    <property type="match status" value="1"/>
</dbReference>
<protein>
    <submittedName>
        <fullName evidence="2">Leucine-rich repeat domain-containing protein</fullName>
    </submittedName>
</protein>
<keyword evidence="1" id="KW-0732">Signal</keyword>
<dbReference type="InterPro" id="IPR026906">
    <property type="entry name" value="LRR_5"/>
</dbReference>
<dbReference type="RefSeq" id="WP_117971786.1">
    <property type="nucleotide sequence ID" value="NZ_QSFD01000021.1"/>
</dbReference>
<keyword evidence="3" id="KW-1185">Reference proteome</keyword>
<dbReference type="AlphaFoldDB" id="A0A413R540"/>
<organism evidence="2 3">
    <name type="scientific">Eubacterium ventriosum</name>
    <dbReference type="NCBI Taxonomy" id="39496"/>
    <lineage>
        <taxon>Bacteria</taxon>
        <taxon>Bacillati</taxon>
        <taxon>Bacillota</taxon>
        <taxon>Clostridia</taxon>
        <taxon>Eubacteriales</taxon>
        <taxon>Eubacteriaceae</taxon>
        <taxon>Eubacterium</taxon>
    </lineage>
</organism>
<proteinExistence type="predicted"/>
<accession>A0A413R540</accession>
<reference evidence="2 3" key="1">
    <citation type="submission" date="2018-08" db="EMBL/GenBank/DDBJ databases">
        <title>A genome reference for cultivated species of the human gut microbiota.</title>
        <authorList>
            <person name="Zou Y."/>
            <person name="Xue W."/>
            <person name="Luo G."/>
        </authorList>
    </citation>
    <scope>NUCLEOTIDE SEQUENCE [LARGE SCALE GENOMIC DNA]</scope>
    <source>
        <strain evidence="2 3">AM44-11BH</strain>
    </source>
</reference>
<dbReference type="Gene3D" id="3.80.10.10">
    <property type="entry name" value="Ribonuclease Inhibitor"/>
    <property type="match status" value="2"/>
</dbReference>
<sequence length="410" mass="45920">MKNIFKSLCFGLLLAFTVISVNPVKDVNAATKTKVTYKLDKGTLTVSGKGEMPKKMTFKENKKIKKVVIKNGITSIPKYAFSDCKKLKKVVIGKDVKKIGKYAFSHTKVTSVNIPNKVKKIETGTFAYCKKLKKVNIGKKVTKIKGFAFWNCNNIKKIEIPNSVKVIEKQAFYKCKKLEKVKLGNNVQTIGNAVFQTTNIKNVKIPNSVKAMGVAAFDSDKTKINVEIPGNITVDKAHWISVCNAGKITFTTDLNIELIQHLEAEDFEVSKNDPNYTSIDGNIYTKDGKTLVRVAALKKNVRIVDGCENICTSAFLYTPLGLNWEAKLRKHIDNLFIPKTVKNIDEKSYITYESEPEKITSEERAKVQKGAVTINNIQIENKNFDVNILSKLLDKVICNKDEVLKQLAAK</sequence>
<feature type="signal peptide" evidence="1">
    <location>
        <begin position="1"/>
        <end position="21"/>
    </location>
</feature>
<evidence type="ECO:0000256" key="1">
    <source>
        <dbReference type="SAM" id="SignalP"/>
    </source>
</evidence>
<dbReference type="Proteomes" id="UP000284779">
    <property type="component" value="Unassembled WGS sequence"/>
</dbReference>
<name>A0A413R540_9FIRM</name>
<dbReference type="PANTHER" id="PTHR45661:SF3">
    <property type="entry name" value="IG-LIKE DOMAIN-CONTAINING PROTEIN"/>
    <property type="match status" value="1"/>
</dbReference>
<evidence type="ECO:0000313" key="2">
    <source>
        <dbReference type="EMBL" id="RHA16664.1"/>
    </source>
</evidence>
<evidence type="ECO:0000313" key="3">
    <source>
        <dbReference type="Proteomes" id="UP000284779"/>
    </source>
</evidence>
<dbReference type="InterPro" id="IPR053139">
    <property type="entry name" value="Surface_bspA-like"/>
</dbReference>
<feature type="chain" id="PRO_5039341212" evidence="1">
    <location>
        <begin position="22"/>
        <end position="410"/>
    </location>
</feature>